<dbReference type="PANTHER" id="PTHR48045">
    <property type="entry name" value="UDP-GLYCOSYLTRANSFERASE 72B1"/>
    <property type="match status" value="1"/>
</dbReference>
<dbReference type="InterPro" id="IPR002213">
    <property type="entry name" value="UDP_glucos_trans"/>
</dbReference>
<dbReference type="Pfam" id="PF00201">
    <property type="entry name" value="UDPGT"/>
    <property type="match status" value="1"/>
</dbReference>
<keyword evidence="1" id="KW-0808">Transferase</keyword>
<reference evidence="2" key="1">
    <citation type="submission" date="2021-02" db="EMBL/GenBank/DDBJ databases">
        <title>Psilocybe cubensis genome.</title>
        <authorList>
            <person name="Mckernan K.J."/>
            <person name="Crawford S."/>
            <person name="Trippe A."/>
            <person name="Kane L.T."/>
            <person name="Mclaughlin S."/>
        </authorList>
    </citation>
    <scope>NUCLEOTIDE SEQUENCE [LARGE SCALE GENOMIC DNA]</scope>
    <source>
        <strain evidence="2">MGC-MH-2018</strain>
    </source>
</reference>
<gene>
    <name evidence="2" type="ORF">JR316_007629</name>
</gene>
<evidence type="ECO:0000256" key="1">
    <source>
        <dbReference type="ARBA" id="ARBA00022679"/>
    </source>
</evidence>
<evidence type="ECO:0008006" key="3">
    <source>
        <dbReference type="Google" id="ProtNLM"/>
    </source>
</evidence>
<dbReference type="Gene3D" id="3.40.50.2000">
    <property type="entry name" value="Glycogen Phosphorylase B"/>
    <property type="match status" value="2"/>
</dbReference>
<dbReference type="GO" id="GO:0008194">
    <property type="term" value="F:UDP-glycosyltransferase activity"/>
    <property type="evidence" value="ECO:0007669"/>
    <property type="project" value="InterPro"/>
</dbReference>
<comment type="caution">
    <text evidence="2">The sequence shown here is derived from an EMBL/GenBank/DDBJ whole genome shotgun (WGS) entry which is preliminary data.</text>
</comment>
<name>A0A8H8CI61_PSICU</name>
<dbReference type="EMBL" id="JAFIQS010000007">
    <property type="protein sequence ID" value="KAG5167282.1"/>
    <property type="molecule type" value="Genomic_DNA"/>
</dbReference>
<dbReference type="SUPFAM" id="SSF53756">
    <property type="entry name" value="UDP-Glycosyltransferase/glycogen phosphorylase"/>
    <property type="match status" value="1"/>
</dbReference>
<accession>A0A8H8CI61</accession>
<dbReference type="PANTHER" id="PTHR48045:SF31">
    <property type="entry name" value="UDP-GLYCOSYLTRANSFERASE 76B1-LIKE"/>
    <property type="match status" value="1"/>
</dbReference>
<organism evidence="2">
    <name type="scientific">Psilocybe cubensis</name>
    <name type="common">Psychedelic mushroom</name>
    <name type="synonym">Stropharia cubensis</name>
    <dbReference type="NCBI Taxonomy" id="181762"/>
    <lineage>
        <taxon>Eukaryota</taxon>
        <taxon>Fungi</taxon>
        <taxon>Dikarya</taxon>
        <taxon>Basidiomycota</taxon>
        <taxon>Agaricomycotina</taxon>
        <taxon>Agaricomycetes</taxon>
        <taxon>Agaricomycetidae</taxon>
        <taxon>Agaricales</taxon>
        <taxon>Agaricineae</taxon>
        <taxon>Strophariaceae</taxon>
        <taxon>Psilocybe</taxon>
    </lineage>
</organism>
<proteinExistence type="predicted"/>
<dbReference type="AlphaFoldDB" id="A0A8H8CI61"/>
<evidence type="ECO:0000313" key="2">
    <source>
        <dbReference type="EMBL" id="KAG5167282.1"/>
    </source>
</evidence>
<sequence length="445" mass="47997">MKILLSTFQDASGTMPEIWGKSTAAYGRYYRLLYEAKPVTCAVKGTVFDALPVPAAVVLDLFCLAEFRITQGISGSTVPVLTWMSGGVSTFIRFFGDDTIGGLGEFESRAAAEATLTGVTTSEAGLKILFEGEGKLLKIPGLPAMYDYEFCPQKPATTSPVFKILAASAKFLKEAQGIIAASPYALEEVSIDAAKSFWGNLEKEMYVVGPLLAPSPAFDATVSKSHGEIEIFLDDKLRRFGGKSISFGTAFWPTAPDYVEEVIDALLEKQFPFIFAYASPAATLSDKLVAKVNSSGVGLLSKWAPQPYILSHQATGWFLSHGGNGSIVESLSNAIPLVIWPFNADQPAAAAHLTENLKVSFELIEIRTGESGLKPLYRLGRAPKGTREAVGIEIREVIDACRGPKGVELRKNAEAVQAKLSNAWKEDGIAARDLRAFLDTYSGRD</sequence>
<protein>
    <recommendedName>
        <fullName evidence="3">Glycosyltransferase family 1 protein</fullName>
    </recommendedName>
</protein>